<evidence type="ECO:0000313" key="12">
    <source>
        <dbReference type="Proteomes" id="UP000245370"/>
    </source>
</evidence>
<evidence type="ECO:0000256" key="2">
    <source>
        <dbReference type="ARBA" id="ARBA00004752"/>
    </source>
</evidence>
<evidence type="ECO:0000256" key="4">
    <source>
        <dbReference type="ARBA" id="ARBA00022598"/>
    </source>
</evidence>
<dbReference type="GO" id="GO:0008360">
    <property type="term" value="P:regulation of cell shape"/>
    <property type="evidence" value="ECO:0007669"/>
    <property type="project" value="UniProtKB-KW"/>
</dbReference>
<gene>
    <name evidence="7 11" type="primary">murD</name>
    <name evidence="11" type="ORF">DIT68_07175</name>
</gene>
<evidence type="ECO:0000313" key="11">
    <source>
        <dbReference type="EMBL" id="PWH85868.1"/>
    </source>
</evidence>
<dbReference type="GO" id="GO:0008764">
    <property type="term" value="F:UDP-N-acetylmuramoylalanine-D-glutamate ligase activity"/>
    <property type="evidence" value="ECO:0007669"/>
    <property type="project" value="UniProtKB-UniRule"/>
</dbReference>
<comment type="function">
    <text evidence="7 8">Cell wall formation. Catalyzes the addition of glutamate to the nucleotide precursor UDP-N-acetylmuramoyl-L-alanine (UMA).</text>
</comment>
<dbReference type="SUPFAM" id="SSF53244">
    <property type="entry name" value="MurD-like peptide ligases, peptide-binding domain"/>
    <property type="match status" value="1"/>
</dbReference>
<dbReference type="Gene3D" id="3.90.190.20">
    <property type="entry name" value="Mur ligase, C-terminal domain"/>
    <property type="match status" value="1"/>
</dbReference>
<name>A0A2U2XDL4_9FLAO</name>
<evidence type="ECO:0000256" key="8">
    <source>
        <dbReference type="RuleBase" id="RU003664"/>
    </source>
</evidence>
<dbReference type="NCBIfam" id="TIGR01087">
    <property type="entry name" value="murD"/>
    <property type="match status" value="1"/>
</dbReference>
<feature type="binding site" evidence="7">
    <location>
        <begin position="113"/>
        <end position="119"/>
    </location>
    <ligand>
        <name>ATP</name>
        <dbReference type="ChEBI" id="CHEBI:30616"/>
    </ligand>
</feature>
<dbReference type="InterPro" id="IPR036565">
    <property type="entry name" value="Mur-like_cat_sf"/>
</dbReference>
<dbReference type="Gene3D" id="3.40.1190.10">
    <property type="entry name" value="Mur-like, catalytic domain"/>
    <property type="match status" value="1"/>
</dbReference>
<dbReference type="HAMAP" id="MF_00639">
    <property type="entry name" value="MurD"/>
    <property type="match status" value="1"/>
</dbReference>
<keyword evidence="7 8" id="KW-0131">Cell cycle</keyword>
<dbReference type="Pfam" id="PF21377">
    <property type="entry name" value="MurD_N"/>
    <property type="match status" value="1"/>
</dbReference>
<evidence type="ECO:0000256" key="5">
    <source>
        <dbReference type="ARBA" id="ARBA00022741"/>
    </source>
</evidence>
<dbReference type="GO" id="GO:0009252">
    <property type="term" value="P:peptidoglycan biosynthetic process"/>
    <property type="evidence" value="ECO:0007669"/>
    <property type="project" value="UniProtKB-UniRule"/>
</dbReference>
<dbReference type="InterPro" id="IPR013221">
    <property type="entry name" value="Mur_ligase_cen"/>
</dbReference>
<keyword evidence="3 7" id="KW-0963">Cytoplasm</keyword>
<organism evidence="11 12">
    <name type="scientific">Brumimicrobium oceani</name>
    <dbReference type="NCBI Taxonomy" id="2100725"/>
    <lineage>
        <taxon>Bacteria</taxon>
        <taxon>Pseudomonadati</taxon>
        <taxon>Bacteroidota</taxon>
        <taxon>Flavobacteriia</taxon>
        <taxon>Flavobacteriales</taxon>
        <taxon>Crocinitomicaceae</taxon>
        <taxon>Brumimicrobium</taxon>
    </lineage>
</organism>
<reference evidence="11 12" key="1">
    <citation type="submission" date="2018-05" db="EMBL/GenBank/DDBJ databases">
        <title>Brumimicrobium oceani sp. nov., isolated from coastal sediment.</title>
        <authorList>
            <person name="Kou Y."/>
        </authorList>
    </citation>
    <scope>NUCLEOTIDE SEQUENCE [LARGE SCALE GENOMIC DNA]</scope>
    <source>
        <strain evidence="11 12">C305</strain>
    </source>
</reference>
<dbReference type="GO" id="GO:0051301">
    <property type="term" value="P:cell division"/>
    <property type="evidence" value="ECO:0007669"/>
    <property type="project" value="UniProtKB-KW"/>
</dbReference>
<comment type="pathway">
    <text evidence="2 7 8">Cell wall biogenesis; peptidoglycan biosynthesis.</text>
</comment>
<accession>A0A2U2XDL4</accession>
<protein>
    <recommendedName>
        <fullName evidence="7 8">UDP-N-acetylmuramoylalanine--D-glutamate ligase</fullName>
        <ecNumber evidence="7 8">6.3.2.9</ecNumber>
    </recommendedName>
    <alternativeName>
        <fullName evidence="7">D-glutamic acid-adding enzyme</fullName>
    </alternativeName>
    <alternativeName>
        <fullName evidence="7">UDP-N-acetylmuramoyl-L-alanyl-D-glutamate synthetase</fullName>
    </alternativeName>
</protein>
<dbReference type="PANTHER" id="PTHR43692">
    <property type="entry name" value="UDP-N-ACETYLMURAMOYLALANINE--D-GLUTAMATE LIGASE"/>
    <property type="match status" value="1"/>
</dbReference>
<comment type="subcellular location">
    <subcellularLocation>
        <location evidence="1 7 8">Cytoplasm</location>
    </subcellularLocation>
</comment>
<keyword evidence="6 7" id="KW-0067">ATP-binding</keyword>
<dbReference type="GO" id="GO:0005737">
    <property type="term" value="C:cytoplasm"/>
    <property type="evidence" value="ECO:0007669"/>
    <property type="project" value="UniProtKB-SubCell"/>
</dbReference>
<dbReference type="InterPro" id="IPR004101">
    <property type="entry name" value="Mur_ligase_C"/>
</dbReference>
<reference evidence="11 12" key="2">
    <citation type="submission" date="2018-05" db="EMBL/GenBank/DDBJ databases">
        <authorList>
            <person name="Lanie J.A."/>
            <person name="Ng W.-L."/>
            <person name="Kazmierczak K.M."/>
            <person name="Andrzejewski T.M."/>
            <person name="Davidsen T.M."/>
            <person name="Wayne K.J."/>
            <person name="Tettelin H."/>
            <person name="Glass J.I."/>
            <person name="Rusch D."/>
            <person name="Podicherti R."/>
            <person name="Tsui H.-C.T."/>
            <person name="Winkler M.E."/>
        </authorList>
    </citation>
    <scope>NUCLEOTIDE SEQUENCE [LARGE SCALE GENOMIC DNA]</scope>
    <source>
        <strain evidence="11 12">C305</strain>
    </source>
</reference>
<dbReference type="OrthoDB" id="9809796at2"/>
<keyword evidence="7 8" id="KW-0573">Peptidoglycan synthesis</keyword>
<keyword evidence="4 7" id="KW-0436">Ligase</keyword>
<dbReference type="InterPro" id="IPR036615">
    <property type="entry name" value="Mur_ligase_C_dom_sf"/>
</dbReference>
<feature type="domain" description="Mur ligase central" evidence="10">
    <location>
        <begin position="111"/>
        <end position="286"/>
    </location>
</feature>
<dbReference type="GO" id="GO:0005524">
    <property type="term" value="F:ATP binding"/>
    <property type="evidence" value="ECO:0007669"/>
    <property type="project" value="UniProtKB-UniRule"/>
</dbReference>
<comment type="caution">
    <text evidence="11">The sequence shown here is derived from an EMBL/GenBank/DDBJ whole genome shotgun (WGS) entry which is preliminary data.</text>
</comment>
<dbReference type="EC" id="6.3.2.9" evidence="7 8"/>
<dbReference type="PANTHER" id="PTHR43692:SF1">
    <property type="entry name" value="UDP-N-ACETYLMURAMOYLALANINE--D-GLUTAMATE LIGASE"/>
    <property type="match status" value="1"/>
</dbReference>
<evidence type="ECO:0000259" key="10">
    <source>
        <dbReference type="Pfam" id="PF08245"/>
    </source>
</evidence>
<sequence>METKKQNIVILGAGESGVGAALLAKFKGYNVFVSDAGKIKDKYKTELDENAIAWEEGGHSMEKVLSADEIIKSPGIPNSSALIKEIRKVGLRPICDIEFAARYTTAKLIAITGSNGKTTTTYLVHHVLKGGGLLAEMAGNVGVSFARSIIKDEADYYVLELSSFQLEDMYEFKADIAVLLNITPDHLDRYNESISEYGKAKMRIIQNQTAADVFIYNADDKEIEKQLKTHKINAKTLPFSLKDESVEGGFYRDEDQTITIKNKLTMSIHDLALKGKHNVQNSLVAGISGRLVELRKDNIRESLADFTNVEHRLEFVAKVNGIEFINDSKATNINATWYALESMHNPTVWIVGGVDKGNDYEELIPLVQEKVKAIVCLGKNNSKIIDAFSGIVDTIIETQSPVEAVGYGYQFAKKDETVLLSPACASFDLFENYEDRGQQFKNAVRSL</sequence>
<dbReference type="GO" id="GO:0071555">
    <property type="term" value="P:cell wall organization"/>
    <property type="evidence" value="ECO:0007669"/>
    <property type="project" value="UniProtKB-KW"/>
</dbReference>
<dbReference type="SUPFAM" id="SSF51984">
    <property type="entry name" value="MurCD N-terminal domain"/>
    <property type="match status" value="1"/>
</dbReference>
<dbReference type="SUPFAM" id="SSF53623">
    <property type="entry name" value="MurD-like peptide ligases, catalytic domain"/>
    <property type="match status" value="1"/>
</dbReference>
<evidence type="ECO:0000256" key="7">
    <source>
        <dbReference type="HAMAP-Rule" id="MF_00639"/>
    </source>
</evidence>
<proteinExistence type="inferred from homology"/>
<keyword evidence="7 8" id="KW-0133">Cell shape</keyword>
<evidence type="ECO:0000256" key="1">
    <source>
        <dbReference type="ARBA" id="ARBA00004496"/>
    </source>
</evidence>
<dbReference type="Pfam" id="PF08245">
    <property type="entry name" value="Mur_ligase_M"/>
    <property type="match status" value="1"/>
</dbReference>
<dbReference type="Pfam" id="PF02875">
    <property type="entry name" value="Mur_ligase_C"/>
    <property type="match status" value="1"/>
</dbReference>
<evidence type="ECO:0000256" key="3">
    <source>
        <dbReference type="ARBA" id="ARBA00022490"/>
    </source>
</evidence>
<dbReference type="RefSeq" id="WP_109359145.1">
    <property type="nucleotide sequence ID" value="NZ_QFRJ01000004.1"/>
</dbReference>
<comment type="catalytic activity">
    <reaction evidence="7 8">
        <text>UDP-N-acetyl-alpha-D-muramoyl-L-alanine + D-glutamate + ATP = UDP-N-acetyl-alpha-D-muramoyl-L-alanyl-D-glutamate + ADP + phosphate + H(+)</text>
        <dbReference type="Rhea" id="RHEA:16429"/>
        <dbReference type="ChEBI" id="CHEBI:15378"/>
        <dbReference type="ChEBI" id="CHEBI:29986"/>
        <dbReference type="ChEBI" id="CHEBI:30616"/>
        <dbReference type="ChEBI" id="CHEBI:43474"/>
        <dbReference type="ChEBI" id="CHEBI:83898"/>
        <dbReference type="ChEBI" id="CHEBI:83900"/>
        <dbReference type="ChEBI" id="CHEBI:456216"/>
        <dbReference type="EC" id="6.3.2.9"/>
    </reaction>
</comment>
<dbReference type="Gene3D" id="3.40.50.720">
    <property type="entry name" value="NAD(P)-binding Rossmann-like Domain"/>
    <property type="match status" value="1"/>
</dbReference>
<dbReference type="EMBL" id="QFRJ01000004">
    <property type="protein sequence ID" value="PWH85868.1"/>
    <property type="molecule type" value="Genomic_DNA"/>
</dbReference>
<evidence type="ECO:0000256" key="6">
    <source>
        <dbReference type="ARBA" id="ARBA00022840"/>
    </source>
</evidence>
<keyword evidence="7 8" id="KW-0132">Cell division</keyword>
<keyword evidence="5 7" id="KW-0547">Nucleotide-binding</keyword>
<comment type="similarity">
    <text evidence="7">Belongs to the MurCDEF family.</text>
</comment>
<dbReference type="UniPathway" id="UPA00219"/>
<dbReference type="InterPro" id="IPR005762">
    <property type="entry name" value="MurD"/>
</dbReference>
<dbReference type="Proteomes" id="UP000245370">
    <property type="component" value="Unassembled WGS sequence"/>
</dbReference>
<keyword evidence="7 8" id="KW-0961">Cell wall biogenesis/degradation</keyword>
<dbReference type="AlphaFoldDB" id="A0A2U2XDL4"/>
<evidence type="ECO:0000259" key="9">
    <source>
        <dbReference type="Pfam" id="PF02875"/>
    </source>
</evidence>
<feature type="domain" description="Mur ligase C-terminal" evidence="9">
    <location>
        <begin position="311"/>
        <end position="424"/>
    </location>
</feature>
<keyword evidence="12" id="KW-1185">Reference proteome</keyword>